<protein>
    <submittedName>
        <fullName evidence="3">Uncharacterized protein</fullName>
    </submittedName>
</protein>
<reference evidence="3 4" key="1">
    <citation type="submission" date="2021-01" db="EMBL/GenBank/DDBJ databases">
        <title>Whole genome shotgun sequence of Actinoplanes palleronii NBRC 14916.</title>
        <authorList>
            <person name="Komaki H."/>
            <person name="Tamura T."/>
        </authorList>
    </citation>
    <scope>NUCLEOTIDE SEQUENCE [LARGE SCALE GENOMIC DNA]</scope>
    <source>
        <strain evidence="3 4">NBRC 14916</strain>
    </source>
</reference>
<proteinExistence type="predicted"/>
<feature type="transmembrane region" description="Helical" evidence="2">
    <location>
        <begin position="45"/>
        <end position="66"/>
    </location>
</feature>
<feature type="region of interest" description="Disordered" evidence="1">
    <location>
        <begin position="68"/>
        <end position="96"/>
    </location>
</feature>
<keyword evidence="2" id="KW-1133">Transmembrane helix</keyword>
<feature type="transmembrane region" description="Helical" evidence="2">
    <location>
        <begin position="21"/>
        <end position="39"/>
    </location>
</feature>
<evidence type="ECO:0000256" key="2">
    <source>
        <dbReference type="SAM" id="Phobius"/>
    </source>
</evidence>
<dbReference type="RefSeq" id="WP_203824407.1">
    <property type="nucleotide sequence ID" value="NZ_BAAATY010000008.1"/>
</dbReference>
<keyword evidence="2" id="KW-0472">Membrane</keyword>
<evidence type="ECO:0000313" key="4">
    <source>
        <dbReference type="Proteomes" id="UP000624709"/>
    </source>
</evidence>
<dbReference type="EMBL" id="BOMS01000018">
    <property type="protein sequence ID" value="GIE65413.1"/>
    <property type="molecule type" value="Genomic_DNA"/>
</dbReference>
<accession>A0ABQ4B420</accession>
<keyword evidence="4" id="KW-1185">Reference proteome</keyword>
<gene>
    <name evidence="3" type="ORF">Apa02nite_015210</name>
</gene>
<name>A0ABQ4B420_9ACTN</name>
<keyword evidence="2" id="KW-0812">Transmembrane</keyword>
<evidence type="ECO:0000256" key="1">
    <source>
        <dbReference type="SAM" id="MobiDB-lite"/>
    </source>
</evidence>
<sequence>MSTPRRSRTRRPGTVTLVKDLLSYLGGWALIVHQAVFVPPADFNLTLVLLGGTLVGIPGVGQLLALRTGSGPLPDPPEESPSPSPLPSPSGPGANR</sequence>
<feature type="compositionally biased region" description="Pro residues" evidence="1">
    <location>
        <begin position="73"/>
        <end position="90"/>
    </location>
</feature>
<organism evidence="3 4">
    <name type="scientific">Actinoplanes palleronii</name>
    <dbReference type="NCBI Taxonomy" id="113570"/>
    <lineage>
        <taxon>Bacteria</taxon>
        <taxon>Bacillati</taxon>
        <taxon>Actinomycetota</taxon>
        <taxon>Actinomycetes</taxon>
        <taxon>Micromonosporales</taxon>
        <taxon>Micromonosporaceae</taxon>
        <taxon>Actinoplanes</taxon>
    </lineage>
</organism>
<dbReference type="Proteomes" id="UP000624709">
    <property type="component" value="Unassembled WGS sequence"/>
</dbReference>
<evidence type="ECO:0000313" key="3">
    <source>
        <dbReference type="EMBL" id="GIE65413.1"/>
    </source>
</evidence>
<comment type="caution">
    <text evidence="3">The sequence shown here is derived from an EMBL/GenBank/DDBJ whole genome shotgun (WGS) entry which is preliminary data.</text>
</comment>